<evidence type="ECO:0000313" key="2">
    <source>
        <dbReference type="WBParaSite" id="SPAL_0000488900.1"/>
    </source>
</evidence>
<accession>A0A0N5BFY0</accession>
<sequence length="273" mass="32355">MDRPKLDYVSVSHDRNKLLKIEYSFKPTENTPGDETIKCVEFSNDSEYQDFLEEKDFSEVEIFQLLNNETNESVNITENDPPYDGFDLYYFRIDGDKETFLDLGFEGTCYNIEMKSNTNMKTPYYDSYLKSLREMGFFENNGSKLIAVKIIMDRLTGNSNLKYNGISVDSERPLHMDISECLFKYNFFNFESRCNGRDIYIAFDLDSTFTILEKNFYSELMEKVNSRNYSMEKIDDDKEYFIEISMNCQKCKKEHSNRITFYRNNNILEIIIC</sequence>
<proteinExistence type="predicted"/>
<dbReference type="Proteomes" id="UP000046392">
    <property type="component" value="Unplaced"/>
</dbReference>
<reference evidence="2" key="1">
    <citation type="submission" date="2017-02" db="UniProtKB">
        <authorList>
            <consortium name="WormBaseParasite"/>
        </authorList>
    </citation>
    <scope>IDENTIFICATION</scope>
</reference>
<evidence type="ECO:0000313" key="1">
    <source>
        <dbReference type="Proteomes" id="UP000046392"/>
    </source>
</evidence>
<organism evidence="1 2">
    <name type="scientific">Strongyloides papillosus</name>
    <name type="common">Intestinal threadworm</name>
    <dbReference type="NCBI Taxonomy" id="174720"/>
    <lineage>
        <taxon>Eukaryota</taxon>
        <taxon>Metazoa</taxon>
        <taxon>Ecdysozoa</taxon>
        <taxon>Nematoda</taxon>
        <taxon>Chromadorea</taxon>
        <taxon>Rhabditida</taxon>
        <taxon>Tylenchina</taxon>
        <taxon>Panagrolaimomorpha</taxon>
        <taxon>Strongyloidoidea</taxon>
        <taxon>Strongyloididae</taxon>
        <taxon>Strongyloides</taxon>
    </lineage>
</organism>
<protein>
    <submittedName>
        <fullName evidence="2">DUF5067 domain-containing protein</fullName>
    </submittedName>
</protein>
<dbReference type="WBParaSite" id="SPAL_0000488900.1">
    <property type="protein sequence ID" value="SPAL_0000488900.1"/>
    <property type="gene ID" value="SPAL_0000488900"/>
</dbReference>
<keyword evidence="1" id="KW-1185">Reference proteome</keyword>
<name>A0A0N5BFY0_STREA</name>
<dbReference type="AlphaFoldDB" id="A0A0N5BFY0"/>